<comment type="caution">
    <text evidence="1">The sequence shown here is derived from an EMBL/GenBank/DDBJ whole genome shotgun (WGS) entry which is preliminary data.</text>
</comment>
<accession>A0A0F9CCR4</accession>
<reference evidence="1" key="1">
    <citation type="journal article" date="2015" name="Nature">
        <title>Complex archaea that bridge the gap between prokaryotes and eukaryotes.</title>
        <authorList>
            <person name="Spang A."/>
            <person name="Saw J.H."/>
            <person name="Jorgensen S.L."/>
            <person name="Zaremba-Niedzwiedzka K."/>
            <person name="Martijn J."/>
            <person name="Lind A.E."/>
            <person name="van Eijk R."/>
            <person name="Schleper C."/>
            <person name="Guy L."/>
            <person name="Ettema T.J."/>
        </authorList>
    </citation>
    <scope>NUCLEOTIDE SEQUENCE</scope>
</reference>
<organism evidence="1">
    <name type="scientific">marine sediment metagenome</name>
    <dbReference type="NCBI Taxonomy" id="412755"/>
    <lineage>
        <taxon>unclassified sequences</taxon>
        <taxon>metagenomes</taxon>
        <taxon>ecological metagenomes</taxon>
    </lineage>
</organism>
<gene>
    <name evidence="1" type="ORF">LCGC14_2625860</name>
</gene>
<dbReference type="EMBL" id="LAZR01044918">
    <property type="protein sequence ID" value="KKL03466.1"/>
    <property type="molecule type" value="Genomic_DNA"/>
</dbReference>
<sequence length="89" mass="9500">MRDRMGNELEPGQTVSIEIGGKAVQGKILKLVQGGLSITGAPNVITPDVVHLHVIVTCTQPPNQPQPSITRLVNPETEVVVPKMGLKEV</sequence>
<protein>
    <submittedName>
        <fullName evidence="1">Uncharacterized protein</fullName>
    </submittedName>
</protein>
<dbReference type="AlphaFoldDB" id="A0A0F9CCR4"/>
<evidence type="ECO:0000313" key="1">
    <source>
        <dbReference type="EMBL" id="KKL03466.1"/>
    </source>
</evidence>
<name>A0A0F9CCR4_9ZZZZ</name>
<proteinExistence type="predicted"/>